<evidence type="ECO:0000256" key="1">
    <source>
        <dbReference type="SAM" id="MobiDB-lite"/>
    </source>
</evidence>
<dbReference type="RefSeq" id="XP_004398387.1">
    <property type="nucleotide sequence ID" value="XM_004398330.1"/>
</dbReference>
<feature type="compositionally biased region" description="Low complexity" evidence="1">
    <location>
        <begin position="64"/>
        <end position="88"/>
    </location>
</feature>
<protein>
    <submittedName>
        <fullName evidence="3">Mesoderm posterior protein 1</fullName>
    </submittedName>
</protein>
<dbReference type="OrthoDB" id="9946827at2759"/>
<gene>
    <name evidence="3" type="primary">LOC101386575</name>
</gene>
<feature type="region of interest" description="Disordered" evidence="1">
    <location>
        <begin position="57"/>
        <end position="97"/>
    </location>
</feature>
<dbReference type="Proteomes" id="UP000245340">
    <property type="component" value="Unplaced"/>
</dbReference>
<accession>A0A2U3VSS9</accession>
<evidence type="ECO:0000313" key="3">
    <source>
        <dbReference type="RefSeq" id="XP_004398387.1"/>
    </source>
</evidence>
<dbReference type="GeneID" id="101386575"/>
<dbReference type="InParanoid" id="A0A2U3VSS9"/>
<keyword evidence="2" id="KW-1185">Reference proteome</keyword>
<organism evidence="2 3">
    <name type="scientific">Odobenus rosmarus divergens</name>
    <name type="common">Pacific walrus</name>
    <dbReference type="NCBI Taxonomy" id="9708"/>
    <lineage>
        <taxon>Eukaryota</taxon>
        <taxon>Metazoa</taxon>
        <taxon>Chordata</taxon>
        <taxon>Craniata</taxon>
        <taxon>Vertebrata</taxon>
        <taxon>Euteleostomi</taxon>
        <taxon>Mammalia</taxon>
        <taxon>Eutheria</taxon>
        <taxon>Laurasiatheria</taxon>
        <taxon>Carnivora</taxon>
        <taxon>Caniformia</taxon>
        <taxon>Pinnipedia</taxon>
        <taxon>Odobenidae</taxon>
        <taxon>Odobenus</taxon>
    </lineage>
</organism>
<dbReference type="AlphaFoldDB" id="A0A2U3VSS9"/>
<name>A0A2U3VSS9_ODORO</name>
<proteinExistence type="predicted"/>
<dbReference type="STRING" id="9708.A0A2U3VSS9"/>
<dbReference type="KEGG" id="oro:101386575"/>
<reference evidence="3" key="1">
    <citation type="submission" date="2025-08" db="UniProtKB">
        <authorList>
            <consortium name="RefSeq"/>
        </authorList>
    </citation>
    <scope>IDENTIFICATION</scope>
</reference>
<evidence type="ECO:0000313" key="2">
    <source>
        <dbReference type="Proteomes" id="UP000245340"/>
    </source>
</evidence>
<sequence>MSPLRLQNLEGGKESFGVCGDVVCGEPRTTEGHDPGGSGGPGVVGVLQAEVRPSWQRDEVGAQPRAPGVGSAAGAAASWGSPPACPGALAAPEPRDPPVLYDEAACPESLAVELSPSSPLFPGDVLALLETWMPLSPLEWPPA</sequence>